<accession>A0A8S1NCG2</accession>
<dbReference type="AlphaFoldDB" id="A0A8S1NCG2"/>
<evidence type="ECO:0000313" key="1">
    <source>
        <dbReference type="EMBL" id="CAD8087691.1"/>
    </source>
</evidence>
<dbReference type="EMBL" id="CAJJDN010000051">
    <property type="protein sequence ID" value="CAD8087691.1"/>
    <property type="molecule type" value="Genomic_DNA"/>
</dbReference>
<comment type="caution">
    <text evidence="1">The sequence shown here is derived from an EMBL/GenBank/DDBJ whole genome shotgun (WGS) entry which is preliminary data.</text>
</comment>
<proteinExistence type="predicted"/>
<organism evidence="1 2">
    <name type="scientific">Paramecium sonneborni</name>
    <dbReference type="NCBI Taxonomy" id="65129"/>
    <lineage>
        <taxon>Eukaryota</taxon>
        <taxon>Sar</taxon>
        <taxon>Alveolata</taxon>
        <taxon>Ciliophora</taxon>
        <taxon>Intramacronucleata</taxon>
        <taxon>Oligohymenophorea</taxon>
        <taxon>Peniculida</taxon>
        <taxon>Parameciidae</taxon>
        <taxon>Paramecium</taxon>
    </lineage>
</organism>
<reference evidence="1" key="1">
    <citation type="submission" date="2021-01" db="EMBL/GenBank/DDBJ databases">
        <authorList>
            <consortium name="Genoscope - CEA"/>
            <person name="William W."/>
        </authorList>
    </citation>
    <scope>NUCLEOTIDE SEQUENCE</scope>
</reference>
<sequence>MKENQLFRQSIYFMLCNSCNLPQLLNNQVPSAKFIQPLLCKTHITSVSPVPVTYAQWIVTSINKRQVTLLQTRLYTVILSPDIEHIALIVYNQQVALFS</sequence>
<name>A0A8S1NCG2_9CILI</name>
<gene>
    <name evidence="1" type="ORF">PSON_ATCC_30995.1.T0510335</name>
</gene>
<dbReference type="Proteomes" id="UP000692954">
    <property type="component" value="Unassembled WGS sequence"/>
</dbReference>
<evidence type="ECO:0000313" key="2">
    <source>
        <dbReference type="Proteomes" id="UP000692954"/>
    </source>
</evidence>
<protein>
    <submittedName>
        <fullName evidence="1">Uncharacterized protein</fullName>
    </submittedName>
</protein>
<keyword evidence="2" id="KW-1185">Reference proteome</keyword>